<keyword evidence="2" id="KW-0472">Membrane</keyword>
<evidence type="ECO:0000259" key="3">
    <source>
        <dbReference type="PROSITE" id="PS50943"/>
    </source>
</evidence>
<feature type="transmembrane region" description="Helical" evidence="2">
    <location>
        <begin position="110"/>
        <end position="133"/>
    </location>
</feature>
<dbReference type="GO" id="GO:0003677">
    <property type="term" value="F:DNA binding"/>
    <property type="evidence" value="ECO:0007669"/>
    <property type="project" value="UniProtKB-KW"/>
</dbReference>
<sequence length="180" mass="21253">MLGTTLKQRREDLSLTQQQVADQLHVARQTVSNWETGKNYPDIPTLIKISDLYDLSLDIMLKGDASYMTQLQKDARQLKTLKKMRFRFGPIGTLLYKHYHNDPRWGKKNFIFWLFGGTFFSYSFVVMIVIYVIEQLAWHEPIFKDPLTMLIELGIFLLILIPGSMVYGLWATDYFRQQYR</sequence>
<dbReference type="CDD" id="cd00093">
    <property type="entry name" value="HTH_XRE"/>
    <property type="match status" value="1"/>
</dbReference>
<accession>A0A0R2FC38</accession>
<evidence type="ECO:0000256" key="1">
    <source>
        <dbReference type="ARBA" id="ARBA00023125"/>
    </source>
</evidence>
<dbReference type="InterPro" id="IPR010982">
    <property type="entry name" value="Lambda_DNA-bd_dom_sf"/>
</dbReference>
<dbReference type="PANTHER" id="PTHR46558:SF15">
    <property type="entry name" value="HELIX-TURN-HELIX DOMAIN PROTEIN"/>
    <property type="match status" value="1"/>
</dbReference>
<dbReference type="EMBL" id="AYZM01000079">
    <property type="protein sequence ID" value="KRN25014.1"/>
    <property type="molecule type" value="Genomic_DNA"/>
</dbReference>
<proteinExistence type="predicted"/>
<reference evidence="4 5" key="1">
    <citation type="journal article" date="2015" name="Genome Announc.">
        <title>Expanding the biotechnology potential of lactobacilli through comparative genomics of 213 strains and associated genera.</title>
        <authorList>
            <person name="Sun Z."/>
            <person name="Harris H.M."/>
            <person name="McCann A."/>
            <person name="Guo C."/>
            <person name="Argimon S."/>
            <person name="Zhang W."/>
            <person name="Yang X."/>
            <person name="Jeffery I.B."/>
            <person name="Cooney J.C."/>
            <person name="Kagawa T.F."/>
            <person name="Liu W."/>
            <person name="Song Y."/>
            <person name="Salvetti E."/>
            <person name="Wrobel A."/>
            <person name="Rasinkangas P."/>
            <person name="Parkhill J."/>
            <person name="Rea M.C."/>
            <person name="O'Sullivan O."/>
            <person name="Ritari J."/>
            <person name="Douillard F.P."/>
            <person name="Paul Ross R."/>
            <person name="Yang R."/>
            <person name="Briner A.E."/>
            <person name="Felis G.E."/>
            <person name="de Vos W.M."/>
            <person name="Barrangou R."/>
            <person name="Klaenhammer T.R."/>
            <person name="Caufield P.W."/>
            <person name="Cui Y."/>
            <person name="Zhang H."/>
            <person name="O'Toole P.W."/>
        </authorList>
    </citation>
    <scope>NUCLEOTIDE SEQUENCE [LARGE SCALE GENOMIC DNA]</scope>
    <source>
        <strain evidence="4 5">DSM 23365</strain>
    </source>
</reference>
<dbReference type="RefSeq" id="WP_082405011.1">
    <property type="nucleotide sequence ID" value="NZ_AYZM01000079.1"/>
</dbReference>
<evidence type="ECO:0000256" key="2">
    <source>
        <dbReference type="SAM" id="Phobius"/>
    </source>
</evidence>
<evidence type="ECO:0000313" key="4">
    <source>
        <dbReference type="EMBL" id="KRN25014.1"/>
    </source>
</evidence>
<dbReference type="STRING" id="1423804.FD14_GL000487"/>
<feature type="domain" description="HTH cro/C1-type" evidence="3">
    <location>
        <begin position="6"/>
        <end position="60"/>
    </location>
</feature>
<feature type="transmembrane region" description="Helical" evidence="2">
    <location>
        <begin position="153"/>
        <end position="170"/>
    </location>
</feature>
<keyword evidence="2" id="KW-0812">Transmembrane</keyword>
<comment type="caution">
    <text evidence="4">The sequence shown here is derived from an EMBL/GenBank/DDBJ whole genome shotgun (WGS) entry which is preliminary data.</text>
</comment>
<organism evidence="4 5">
    <name type="scientific">Secundilactobacillus similis DSM 23365 = JCM 2765</name>
    <dbReference type="NCBI Taxonomy" id="1423804"/>
    <lineage>
        <taxon>Bacteria</taxon>
        <taxon>Bacillati</taxon>
        <taxon>Bacillota</taxon>
        <taxon>Bacilli</taxon>
        <taxon>Lactobacillales</taxon>
        <taxon>Lactobacillaceae</taxon>
        <taxon>Secundilactobacillus</taxon>
    </lineage>
</organism>
<dbReference type="PROSITE" id="PS50943">
    <property type="entry name" value="HTH_CROC1"/>
    <property type="match status" value="1"/>
</dbReference>
<name>A0A0R2FC38_9LACO</name>
<gene>
    <name evidence="4" type="ORF">FD14_GL000487</name>
</gene>
<dbReference type="SMART" id="SM00530">
    <property type="entry name" value="HTH_XRE"/>
    <property type="match status" value="1"/>
</dbReference>
<dbReference type="PATRIC" id="fig|1423804.4.peg.525"/>
<dbReference type="InterPro" id="IPR001387">
    <property type="entry name" value="Cro/C1-type_HTH"/>
</dbReference>
<keyword evidence="1" id="KW-0238">DNA-binding</keyword>
<keyword evidence="2" id="KW-1133">Transmembrane helix</keyword>
<dbReference type="Proteomes" id="UP000051442">
    <property type="component" value="Unassembled WGS sequence"/>
</dbReference>
<dbReference type="PANTHER" id="PTHR46558">
    <property type="entry name" value="TRACRIPTIONAL REGULATORY PROTEIN-RELATED-RELATED"/>
    <property type="match status" value="1"/>
</dbReference>
<keyword evidence="5" id="KW-1185">Reference proteome</keyword>
<dbReference type="Gene3D" id="1.10.260.40">
    <property type="entry name" value="lambda repressor-like DNA-binding domains"/>
    <property type="match status" value="1"/>
</dbReference>
<dbReference type="Pfam" id="PF01381">
    <property type="entry name" value="HTH_3"/>
    <property type="match status" value="1"/>
</dbReference>
<protein>
    <recommendedName>
        <fullName evidence="3">HTH cro/C1-type domain-containing protein</fullName>
    </recommendedName>
</protein>
<dbReference type="SUPFAM" id="SSF47413">
    <property type="entry name" value="lambda repressor-like DNA-binding domains"/>
    <property type="match status" value="1"/>
</dbReference>
<dbReference type="AlphaFoldDB" id="A0A0R2FC38"/>
<evidence type="ECO:0000313" key="5">
    <source>
        <dbReference type="Proteomes" id="UP000051442"/>
    </source>
</evidence>
<dbReference type="OrthoDB" id="9805856at2"/>